<name>A0A5J4KAX2_9CHLR</name>
<dbReference type="Gene3D" id="3.40.50.2300">
    <property type="match status" value="1"/>
</dbReference>
<sequence>MAKKILIMDDDPTIADLLTEALADEGYETHMTTQSLRFYDAVREHDPDLILLDIMMPYLDGRDELKLMEMWLEKKIPVIIVTAYPNVAHEEQTFRDAGVVEIVSKPFNLDELVELVHKTIGEP</sequence>
<dbReference type="Pfam" id="PF00072">
    <property type="entry name" value="Response_reg"/>
    <property type="match status" value="1"/>
</dbReference>
<dbReference type="AlphaFoldDB" id="A0A5J4KAX2"/>
<feature type="modified residue" description="4-aspartylphosphate" evidence="2">
    <location>
        <position position="53"/>
    </location>
</feature>
<dbReference type="InterPro" id="IPR001789">
    <property type="entry name" value="Sig_transdc_resp-reg_receiver"/>
</dbReference>
<keyword evidence="4" id="KW-0808">Transferase</keyword>
<proteinExistence type="predicted"/>
<organism evidence="4 5">
    <name type="scientific">Thermogemmatispora aurantia</name>
    <dbReference type="NCBI Taxonomy" id="2045279"/>
    <lineage>
        <taxon>Bacteria</taxon>
        <taxon>Bacillati</taxon>
        <taxon>Chloroflexota</taxon>
        <taxon>Ktedonobacteria</taxon>
        <taxon>Thermogemmatisporales</taxon>
        <taxon>Thermogemmatisporaceae</taxon>
        <taxon>Thermogemmatispora</taxon>
    </lineage>
</organism>
<dbReference type="SMART" id="SM00448">
    <property type="entry name" value="REC"/>
    <property type="match status" value="1"/>
</dbReference>
<accession>A0A5J4KAX2</accession>
<reference evidence="4 5" key="1">
    <citation type="journal article" date="2019" name="Int. J. Syst. Evol. Microbiol.">
        <title>Thermogemmatispora aurantia sp. nov. and Thermogemmatispora argillosa sp. nov., within the class Ktedonobacteria, and emended description of the genus Thermogemmatispora.</title>
        <authorList>
            <person name="Zheng Y."/>
            <person name="Wang C.M."/>
            <person name="Sakai Y."/>
            <person name="Abe K."/>
            <person name="Yokota A."/>
            <person name="Yabe S."/>
        </authorList>
    </citation>
    <scope>NUCLEOTIDE SEQUENCE [LARGE SCALE GENOMIC DNA]</scope>
    <source>
        <strain evidence="4 5">A1-2</strain>
    </source>
</reference>
<keyword evidence="1 2" id="KW-0597">Phosphoprotein</keyword>
<evidence type="ECO:0000313" key="5">
    <source>
        <dbReference type="Proteomes" id="UP000334820"/>
    </source>
</evidence>
<dbReference type="SUPFAM" id="SSF52172">
    <property type="entry name" value="CheY-like"/>
    <property type="match status" value="1"/>
</dbReference>
<evidence type="ECO:0000313" key="4">
    <source>
        <dbReference type="EMBL" id="GER85724.1"/>
    </source>
</evidence>
<dbReference type="EMBL" id="BKZV01000010">
    <property type="protein sequence ID" value="GER85724.1"/>
    <property type="molecule type" value="Genomic_DNA"/>
</dbReference>
<feature type="domain" description="Response regulatory" evidence="3">
    <location>
        <begin position="4"/>
        <end position="120"/>
    </location>
</feature>
<dbReference type="GO" id="GO:0016740">
    <property type="term" value="F:transferase activity"/>
    <property type="evidence" value="ECO:0007669"/>
    <property type="project" value="UniProtKB-KW"/>
</dbReference>
<dbReference type="PANTHER" id="PTHR44591">
    <property type="entry name" value="STRESS RESPONSE REGULATOR PROTEIN 1"/>
    <property type="match status" value="1"/>
</dbReference>
<evidence type="ECO:0000259" key="3">
    <source>
        <dbReference type="PROSITE" id="PS50110"/>
    </source>
</evidence>
<dbReference type="PROSITE" id="PS50110">
    <property type="entry name" value="RESPONSE_REGULATORY"/>
    <property type="match status" value="1"/>
</dbReference>
<evidence type="ECO:0000256" key="2">
    <source>
        <dbReference type="PROSITE-ProRule" id="PRU00169"/>
    </source>
</evidence>
<protein>
    <submittedName>
        <fullName evidence="4">Sporulation initiation phosphotransferase F</fullName>
    </submittedName>
</protein>
<dbReference type="RefSeq" id="WP_052887378.1">
    <property type="nucleotide sequence ID" value="NZ_BKZV01000010.1"/>
</dbReference>
<keyword evidence="5" id="KW-1185">Reference proteome</keyword>
<dbReference type="PANTHER" id="PTHR44591:SF3">
    <property type="entry name" value="RESPONSE REGULATORY DOMAIN-CONTAINING PROTEIN"/>
    <property type="match status" value="1"/>
</dbReference>
<dbReference type="Proteomes" id="UP000334820">
    <property type="component" value="Unassembled WGS sequence"/>
</dbReference>
<dbReference type="InterPro" id="IPR050595">
    <property type="entry name" value="Bact_response_regulator"/>
</dbReference>
<gene>
    <name evidence="4" type="primary">spo0F</name>
    <name evidence="4" type="ORF">KTAU_43580</name>
</gene>
<dbReference type="InterPro" id="IPR011006">
    <property type="entry name" value="CheY-like_superfamily"/>
</dbReference>
<evidence type="ECO:0000256" key="1">
    <source>
        <dbReference type="ARBA" id="ARBA00022553"/>
    </source>
</evidence>
<comment type="caution">
    <text evidence="4">The sequence shown here is derived from an EMBL/GenBank/DDBJ whole genome shotgun (WGS) entry which is preliminary data.</text>
</comment>
<dbReference type="GO" id="GO:0000160">
    <property type="term" value="P:phosphorelay signal transduction system"/>
    <property type="evidence" value="ECO:0007669"/>
    <property type="project" value="InterPro"/>
</dbReference>